<gene>
    <name evidence="1" type="ORF">R3P38DRAFT_2482936</name>
</gene>
<comment type="caution">
    <text evidence="1">The sequence shown here is derived from an EMBL/GenBank/DDBJ whole genome shotgun (WGS) entry which is preliminary data.</text>
</comment>
<dbReference type="Proteomes" id="UP001362999">
    <property type="component" value="Unassembled WGS sequence"/>
</dbReference>
<keyword evidence="2" id="KW-1185">Reference proteome</keyword>
<feature type="non-terminal residue" evidence="1">
    <location>
        <position position="88"/>
    </location>
</feature>
<feature type="non-terminal residue" evidence="1">
    <location>
        <position position="1"/>
    </location>
</feature>
<name>A0AAW0ACR8_9AGAR</name>
<evidence type="ECO:0000313" key="2">
    <source>
        <dbReference type="Proteomes" id="UP001362999"/>
    </source>
</evidence>
<dbReference type="EMBL" id="JAWWNJ010000075">
    <property type="protein sequence ID" value="KAK7006631.1"/>
    <property type="molecule type" value="Genomic_DNA"/>
</dbReference>
<reference evidence="1 2" key="1">
    <citation type="journal article" date="2024" name="J Genomics">
        <title>Draft genome sequencing and assembly of Favolaschia claudopus CIRM-BRFM 2984 isolated from oak limbs.</title>
        <authorList>
            <person name="Navarro D."/>
            <person name="Drula E."/>
            <person name="Chaduli D."/>
            <person name="Cazenave R."/>
            <person name="Ahrendt S."/>
            <person name="Wang J."/>
            <person name="Lipzen A."/>
            <person name="Daum C."/>
            <person name="Barry K."/>
            <person name="Grigoriev I.V."/>
            <person name="Favel A."/>
            <person name="Rosso M.N."/>
            <person name="Martin F."/>
        </authorList>
    </citation>
    <scope>NUCLEOTIDE SEQUENCE [LARGE SCALE GENOMIC DNA]</scope>
    <source>
        <strain evidence="1 2">CIRM-BRFM 2984</strain>
    </source>
</reference>
<organism evidence="1 2">
    <name type="scientific">Favolaschia claudopus</name>
    <dbReference type="NCBI Taxonomy" id="2862362"/>
    <lineage>
        <taxon>Eukaryota</taxon>
        <taxon>Fungi</taxon>
        <taxon>Dikarya</taxon>
        <taxon>Basidiomycota</taxon>
        <taxon>Agaricomycotina</taxon>
        <taxon>Agaricomycetes</taxon>
        <taxon>Agaricomycetidae</taxon>
        <taxon>Agaricales</taxon>
        <taxon>Marasmiineae</taxon>
        <taxon>Mycenaceae</taxon>
        <taxon>Favolaschia</taxon>
    </lineage>
</organism>
<dbReference type="AlphaFoldDB" id="A0AAW0ACR8"/>
<protein>
    <submittedName>
        <fullName evidence="1">Uncharacterized protein</fullName>
    </submittedName>
</protein>
<sequence>VCGLATNIQRTNATFELDAVQYNQFSRNAFLFPVSCTIPNSGRWTTAESKPMPYANKCLQGTGWLTGFEEYQGSPSKYKERFLIMLSF</sequence>
<proteinExistence type="predicted"/>
<evidence type="ECO:0000313" key="1">
    <source>
        <dbReference type="EMBL" id="KAK7006631.1"/>
    </source>
</evidence>
<accession>A0AAW0ACR8</accession>